<accession>A0ABV3SZ02</accession>
<dbReference type="Gene3D" id="3.40.30.10">
    <property type="entry name" value="Glutaredoxin"/>
    <property type="match status" value="1"/>
</dbReference>
<sequence>MPDPDFRCAAAAEARAEPLAGTASTVRAFLLLEHPGPWGVDALRDARLPGETGAALRAAAAETGVRVLLVRRPGRSHPEGHRIFAVSARPGSAWVETSVVDHPADLLRLDLADLRAGRSLGLTHHDEPIFAVCTHGRHDACCAERGRPVAAALAAVYPEQTWEVSHLGGDRFAGNMLVAPDGLYYGRLTPEAAVDVARARLDGRLELDHLRGRTGWPMAVQAAEVALRRHLDESGLATVRARSRHVTGDLTTVTFEVAGRPYVVVVRTTRSEPVTLTCRAARDNAAVGHEVLEIRPGA</sequence>
<evidence type="ECO:0000313" key="2">
    <source>
        <dbReference type="Proteomes" id="UP001556631"/>
    </source>
</evidence>
<dbReference type="SUPFAM" id="SSF52833">
    <property type="entry name" value="Thioredoxin-like"/>
    <property type="match status" value="1"/>
</dbReference>
<organism evidence="1 2">
    <name type="scientific">Nocardioides eburneus</name>
    <dbReference type="NCBI Taxonomy" id="3231482"/>
    <lineage>
        <taxon>Bacteria</taxon>
        <taxon>Bacillati</taxon>
        <taxon>Actinomycetota</taxon>
        <taxon>Actinomycetes</taxon>
        <taxon>Propionibacteriales</taxon>
        <taxon>Nocardioidaceae</taxon>
        <taxon>Nocardioides</taxon>
    </lineage>
</organism>
<dbReference type="InterPro" id="IPR036249">
    <property type="entry name" value="Thioredoxin-like_sf"/>
</dbReference>
<proteinExistence type="predicted"/>
<keyword evidence="2" id="KW-1185">Reference proteome</keyword>
<protein>
    <submittedName>
        <fullName evidence="1">Sucrase ferredoxin</fullName>
    </submittedName>
</protein>
<gene>
    <name evidence="1" type="ORF">AB3X52_11170</name>
</gene>
<dbReference type="Proteomes" id="UP001556631">
    <property type="component" value="Unassembled WGS sequence"/>
</dbReference>
<evidence type="ECO:0000313" key="1">
    <source>
        <dbReference type="EMBL" id="MEX0428181.1"/>
    </source>
</evidence>
<dbReference type="EMBL" id="JBFPJR010000017">
    <property type="protein sequence ID" value="MEX0428181.1"/>
    <property type="molecule type" value="Genomic_DNA"/>
</dbReference>
<name>A0ABV3SZ02_9ACTN</name>
<dbReference type="Pfam" id="PF06999">
    <property type="entry name" value="Suc_Fer-like"/>
    <property type="match status" value="1"/>
</dbReference>
<reference evidence="1 2" key="1">
    <citation type="submission" date="2024-07" db="EMBL/GenBank/DDBJ databases">
        <authorList>
            <person name="Lee S."/>
            <person name="Kang M."/>
        </authorList>
    </citation>
    <scope>NUCLEOTIDE SEQUENCE [LARGE SCALE GENOMIC DNA]</scope>
    <source>
        <strain evidence="1 2">DS6</strain>
    </source>
</reference>
<dbReference type="RefSeq" id="WP_367994149.1">
    <property type="nucleotide sequence ID" value="NZ_JBFPJR010000017.1"/>
</dbReference>
<comment type="caution">
    <text evidence="1">The sequence shown here is derived from an EMBL/GenBank/DDBJ whole genome shotgun (WGS) entry which is preliminary data.</text>
</comment>
<dbReference type="CDD" id="cd03062">
    <property type="entry name" value="TRX_Fd_Sucrase"/>
    <property type="match status" value="1"/>
</dbReference>
<dbReference type="InterPro" id="IPR009737">
    <property type="entry name" value="Aim32/Apd1-like"/>
</dbReference>